<dbReference type="EMBL" id="ABEU02000002">
    <property type="status" value="NOT_ANNOTATED_CDS"/>
    <property type="molecule type" value="Genomic_DNA"/>
</dbReference>
<evidence type="ECO:0000313" key="1">
    <source>
        <dbReference type="EnsemblPlants" id="PAC:32934081.CDS.1"/>
    </source>
</evidence>
<evidence type="ECO:0000313" key="2">
    <source>
        <dbReference type="Proteomes" id="UP000006727"/>
    </source>
</evidence>
<protein>
    <submittedName>
        <fullName evidence="1">Uncharacterized protein</fullName>
    </submittedName>
</protein>
<reference evidence="1" key="3">
    <citation type="submission" date="2020-12" db="UniProtKB">
        <authorList>
            <consortium name="EnsemblPlants"/>
        </authorList>
    </citation>
    <scope>IDENTIFICATION</scope>
</reference>
<dbReference type="SUPFAM" id="SSF52047">
    <property type="entry name" value="RNI-like"/>
    <property type="match status" value="1"/>
</dbReference>
<dbReference type="InterPro" id="IPR032675">
    <property type="entry name" value="LRR_dom_sf"/>
</dbReference>
<accession>A0A7I3Z8Z2</accession>
<keyword evidence="2" id="KW-1185">Reference proteome</keyword>
<dbReference type="Proteomes" id="UP000006727">
    <property type="component" value="Chromosome 2"/>
</dbReference>
<organism evidence="1 2">
    <name type="scientific">Physcomitrium patens</name>
    <name type="common">Spreading-leaved earth moss</name>
    <name type="synonym">Physcomitrella patens</name>
    <dbReference type="NCBI Taxonomy" id="3218"/>
    <lineage>
        <taxon>Eukaryota</taxon>
        <taxon>Viridiplantae</taxon>
        <taxon>Streptophyta</taxon>
        <taxon>Embryophyta</taxon>
        <taxon>Bryophyta</taxon>
        <taxon>Bryophytina</taxon>
        <taxon>Bryopsida</taxon>
        <taxon>Funariidae</taxon>
        <taxon>Funariales</taxon>
        <taxon>Funariaceae</taxon>
        <taxon>Physcomitrium</taxon>
    </lineage>
</organism>
<proteinExistence type="predicted"/>
<sequence>TLEEFLSELSNFIVLEELNFLEHKKLKKLLKGFESLTALKILQMKKYEALEEFLNRLSNLVVLEELDFSKCRNLKKLLKEFESLVYLKILQM</sequence>
<reference evidence="1 2" key="1">
    <citation type="journal article" date="2008" name="Science">
        <title>The Physcomitrella genome reveals evolutionary insights into the conquest of land by plants.</title>
        <authorList>
            <person name="Rensing S."/>
            <person name="Lang D."/>
            <person name="Zimmer A."/>
            <person name="Terry A."/>
            <person name="Salamov A."/>
            <person name="Shapiro H."/>
            <person name="Nishiyama T."/>
            <person name="Perroud P.-F."/>
            <person name="Lindquist E."/>
            <person name="Kamisugi Y."/>
            <person name="Tanahashi T."/>
            <person name="Sakakibara K."/>
            <person name="Fujita T."/>
            <person name="Oishi K."/>
            <person name="Shin-I T."/>
            <person name="Kuroki Y."/>
            <person name="Toyoda A."/>
            <person name="Suzuki Y."/>
            <person name="Hashimoto A."/>
            <person name="Yamaguchi K."/>
            <person name="Sugano A."/>
            <person name="Kohara Y."/>
            <person name="Fujiyama A."/>
            <person name="Anterola A."/>
            <person name="Aoki S."/>
            <person name="Ashton N."/>
            <person name="Barbazuk W.B."/>
            <person name="Barker E."/>
            <person name="Bennetzen J."/>
            <person name="Bezanilla M."/>
            <person name="Blankenship R."/>
            <person name="Cho S.H."/>
            <person name="Dutcher S."/>
            <person name="Estelle M."/>
            <person name="Fawcett J.A."/>
            <person name="Gundlach H."/>
            <person name="Hanada K."/>
            <person name="Heyl A."/>
            <person name="Hicks K.A."/>
            <person name="Hugh J."/>
            <person name="Lohr M."/>
            <person name="Mayer K."/>
            <person name="Melkozernov A."/>
            <person name="Murata T."/>
            <person name="Nelson D."/>
            <person name="Pils B."/>
            <person name="Prigge M."/>
            <person name="Reiss B."/>
            <person name="Renner T."/>
            <person name="Rombauts S."/>
            <person name="Rushton P."/>
            <person name="Sanderfoot A."/>
            <person name="Schween G."/>
            <person name="Shiu S.-H."/>
            <person name="Stueber K."/>
            <person name="Theodoulou F.L."/>
            <person name="Tu H."/>
            <person name="Van de Peer Y."/>
            <person name="Verrier P.J."/>
            <person name="Waters E."/>
            <person name="Wood A."/>
            <person name="Yang L."/>
            <person name="Cove D."/>
            <person name="Cuming A."/>
            <person name="Hasebe M."/>
            <person name="Lucas S."/>
            <person name="Mishler D.B."/>
            <person name="Reski R."/>
            <person name="Grigoriev I."/>
            <person name="Quatrano R.S."/>
            <person name="Boore J.L."/>
        </authorList>
    </citation>
    <scope>NUCLEOTIDE SEQUENCE [LARGE SCALE GENOMIC DNA]</scope>
    <source>
        <strain evidence="1 2">cv. Gransden 2004</strain>
    </source>
</reference>
<dbReference type="AlphaFoldDB" id="A0A7I3Z8Z2"/>
<dbReference type="EnsemblPlants" id="Pp3c2_17170V3.2">
    <property type="protein sequence ID" value="PAC:32934081.CDS.1"/>
    <property type="gene ID" value="Pp3c2_17170"/>
</dbReference>
<reference evidence="1 2" key="2">
    <citation type="journal article" date="2018" name="Plant J.">
        <title>The Physcomitrella patens chromosome-scale assembly reveals moss genome structure and evolution.</title>
        <authorList>
            <person name="Lang D."/>
            <person name="Ullrich K.K."/>
            <person name="Murat F."/>
            <person name="Fuchs J."/>
            <person name="Jenkins J."/>
            <person name="Haas F.B."/>
            <person name="Piednoel M."/>
            <person name="Gundlach H."/>
            <person name="Van Bel M."/>
            <person name="Meyberg R."/>
            <person name="Vives C."/>
            <person name="Morata J."/>
            <person name="Symeonidi A."/>
            <person name="Hiss M."/>
            <person name="Muchero W."/>
            <person name="Kamisugi Y."/>
            <person name="Saleh O."/>
            <person name="Blanc G."/>
            <person name="Decker E.L."/>
            <person name="van Gessel N."/>
            <person name="Grimwood J."/>
            <person name="Hayes R.D."/>
            <person name="Graham S.W."/>
            <person name="Gunter L.E."/>
            <person name="McDaniel S.F."/>
            <person name="Hoernstein S.N.W."/>
            <person name="Larsson A."/>
            <person name="Li F.W."/>
            <person name="Perroud P.F."/>
            <person name="Phillips J."/>
            <person name="Ranjan P."/>
            <person name="Rokshar D.S."/>
            <person name="Rothfels C.J."/>
            <person name="Schneider L."/>
            <person name="Shu S."/>
            <person name="Stevenson D.W."/>
            <person name="Thummler F."/>
            <person name="Tillich M."/>
            <person name="Villarreal Aguilar J.C."/>
            <person name="Widiez T."/>
            <person name="Wong G.K."/>
            <person name="Wymore A."/>
            <person name="Zhang Y."/>
            <person name="Zimmer A.D."/>
            <person name="Quatrano R.S."/>
            <person name="Mayer K.F.X."/>
            <person name="Goodstein D."/>
            <person name="Casacuberta J.M."/>
            <person name="Vandepoele K."/>
            <person name="Reski R."/>
            <person name="Cuming A.C."/>
            <person name="Tuskan G.A."/>
            <person name="Maumus F."/>
            <person name="Salse J."/>
            <person name="Schmutz J."/>
            <person name="Rensing S.A."/>
        </authorList>
    </citation>
    <scope>NUCLEOTIDE SEQUENCE [LARGE SCALE GENOMIC DNA]</scope>
    <source>
        <strain evidence="1 2">cv. Gransden 2004</strain>
    </source>
</reference>
<dbReference type="Gene3D" id="3.80.10.10">
    <property type="entry name" value="Ribonuclease Inhibitor"/>
    <property type="match status" value="1"/>
</dbReference>
<dbReference type="Gramene" id="Pp3c2_17170V3.2">
    <property type="protein sequence ID" value="PAC:32934081.CDS.1"/>
    <property type="gene ID" value="Pp3c2_17170"/>
</dbReference>
<name>A0A7I3Z8Z2_PHYPA</name>